<name>A0A0G0G7P9_9BACT</name>
<dbReference type="STRING" id="1618333.UR93_C0034G0004"/>
<protein>
    <submittedName>
        <fullName evidence="1">Uncharacterized protein</fullName>
    </submittedName>
</protein>
<evidence type="ECO:0000313" key="2">
    <source>
        <dbReference type="Proteomes" id="UP000034316"/>
    </source>
</evidence>
<gene>
    <name evidence="1" type="ORF">UR93_C0034G0004</name>
</gene>
<dbReference type="AlphaFoldDB" id="A0A0G0G7P9"/>
<organism evidence="1 2">
    <name type="scientific">Berkelbacteria bacterium GW2011_GWA2_35_9</name>
    <dbReference type="NCBI Taxonomy" id="1618333"/>
    <lineage>
        <taxon>Bacteria</taxon>
        <taxon>Candidatus Berkelbacteria</taxon>
    </lineage>
</organism>
<comment type="caution">
    <text evidence="1">The sequence shown here is derived from an EMBL/GenBank/DDBJ whole genome shotgun (WGS) entry which is preliminary data.</text>
</comment>
<dbReference type="Proteomes" id="UP000034316">
    <property type="component" value="Unassembled WGS sequence"/>
</dbReference>
<sequence length="137" mass="16495">MIAKKVLKLAIVSERIRNHFNDPLRYFSKIKVKHFYQNTYADFILNSKINTSQFINESDLEKKLTQFRPDIIQTYEPYYGYSKIRLPLRPLGILNVVYNYCQKNKIPYYFNALETNEPIIKYGKIAGKIIFWMYRHI</sequence>
<proteinExistence type="predicted"/>
<dbReference type="EMBL" id="LBRB01000034">
    <property type="protein sequence ID" value="KKP87727.1"/>
    <property type="molecule type" value="Genomic_DNA"/>
</dbReference>
<reference evidence="1 2" key="1">
    <citation type="journal article" date="2015" name="Nature">
        <title>rRNA introns, odd ribosomes, and small enigmatic genomes across a large radiation of phyla.</title>
        <authorList>
            <person name="Brown C.T."/>
            <person name="Hug L.A."/>
            <person name="Thomas B.C."/>
            <person name="Sharon I."/>
            <person name="Castelle C.J."/>
            <person name="Singh A."/>
            <person name="Wilkins M.J."/>
            <person name="Williams K.H."/>
            <person name="Banfield J.F."/>
        </authorList>
    </citation>
    <scope>NUCLEOTIDE SEQUENCE [LARGE SCALE GENOMIC DNA]</scope>
</reference>
<evidence type="ECO:0000313" key="1">
    <source>
        <dbReference type="EMBL" id="KKP87727.1"/>
    </source>
</evidence>
<accession>A0A0G0G7P9</accession>